<accession>A0A2N3PJ46</accession>
<evidence type="ECO:0000313" key="1">
    <source>
        <dbReference type="EMBL" id="PKT81071.1"/>
    </source>
</evidence>
<dbReference type="AlphaFoldDB" id="A0A2N3PJ46"/>
<proteinExistence type="predicted"/>
<protein>
    <recommendedName>
        <fullName evidence="3">CDP-glycerol--glycerophosphate glycerophosphotransferase</fullName>
    </recommendedName>
</protein>
<evidence type="ECO:0000313" key="2">
    <source>
        <dbReference type="Proteomes" id="UP000233350"/>
    </source>
</evidence>
<reference evidence="1 2" key="1">
    <citation type="submission" date="2016-07" db="EMBL/GenBank/DDBJ databases">
        <title>Detection of Helicobacter winghamensis from caecal content of red fox (Vulpes vulpes).</title>
        <authorList>
            <person name="Zanoni R.G."/>
            <person name="Florio D."/>
            <person name="Caffara M."/>
            <person name="Renzi M."/>
            <person name="Parisi A."/>
            <person name="Pasquali F."/>
            <person name="Manfreda G."/>
        </authorList>
    </citation>
    <scope>NUCLEOTIDE SEQUENCE [LARGE SCALE GENOMIC DNA]</scope>
    <source>
        <strain evidence="1 2">295_13</strain>
    </source>
</reference>
<gene>
    <name evidence="1" type="ORF">BCM31_04610</name>
</gene>
<dbReference type="OrthoDB" id="9974722at2"/>
<organism evidence="1 2">
    <name type="scientific">Helicobacter winghamensis</name>
    <dbReference type="NCBI Taxonomy" id="157268"/>
    <lineage>
        <taxon>Bacteria</taxon>
        <taxon>Pseudomonadati</taxon>
        <taxon>Campylobacterota</taxon>
        <taxon>Epsilonproteobacteria</taxon>
        <taxon>Campylobacterales</taxon>
        <taxon>Helicobacteraceae</taxon>
        <taxon>Helicobacter</taxon>
    </lineage>
</organism>
<keyword evidence="2" id="KW-1185">Reference proteome</keyword>
<dbReference type="EMBL" id="MBPK01000032">
    <property type="protein sequence ID" value="PKT81071.1"/>
    <property type="molecule type" value="Genomic_DNA"/>
</dbReference>
<dbReference type="RefSeq" id="WP_101313127.1">
    <property type="nucleotide sequence ID" value="NZ_MBPJ01000011.1"/>
</dbReference>
<dbReference type="STRING" id="556267.HWAG_00246"/>
<dbReference type="InterPro" id="IPR043148">
    <property type="entry name" value="TagF_C"/>
</dbReference>
<name>A0A2N3PJ46_9HELI</name>
<sequence length="423" mass="49247">MCEVLESNIPKIEIEGKILKIEFCDYQRALTLLLAYFQDYLSDKGLDNLKESLEVHLNYVKSLLKPLEKACSLSVGITMIGYTKDNKHIGNIDENIVFPLVYCCNSFKAYELAKDRIKESFVMISHPMYYVAFPKLKVLLSVNTPLPLVKLETCKTIIVHLGHNFNEALQYTLHRTDESFVLNSLKKERMDRSHYVVAHTLNDFKLLFKAQNFFNLKTETIKGGCPSLDWALNRTKNKSLNSYLLFAPSYLSNFISDDFVKSLNAILESGVKVVCRLHPNLREYEKQQFYKEIKNWCLHKNFIFDETSSYLNSYINNSFALLTDESSMGVSYPLTYLKPAIIYMPNKRKFGVEVLDGIHLYSKEANLIIDNFDNLKDIVGDIKSFKVFKFEEQIRKFREKQVYNIRHSSEYLSEFINNLCKEQ</sequence>
<dbReference type="Proteomes" id="UP000233350">
    <property type="component" value="Unassembled WGS sequence"/>
</dbReference>
<comment type="caution">
    <text evidence="1">The sequence shown here is derived from an EMBL/GenBank/DDBJ whole genome shotgun (WGS) entry which is preliminary data.</text>
</comment>
<dbReference type="Gene3D" id="3.40.50.12580">
    <property type="match status" value="1"/>
</dbReference>
<evidence type="ECO:0008006" key="3">
    <source>
        <dbReference type="Google" id="ProtNLM"/>
    </source>
</evidence>